<reference evidence="8 9" key="1">
    <citation type="submission" date="2019-10" db="EMBL/GenBank/DDBJ databases">
        <authorList>
            <person name="Palmer J.M."/>
        </authorList>
    </citation>
    <scope>NUCLEOTIDE SEQUENCE [LARGE SCALE GENOMIC DNA]</scope>
    <source>
        <strain evidence="8 9">TWF506</strain>
    </source>
</reference>
<gene>
    <name evidence="8" type="ORF">TWF506_007355</name>
</gene>
<dbReference type="InterPro" id="IPR017972">
    <property type="entry name" value="Cyt_P450_CS"/>
</dbReference>
<dbReference type="Gene3D" id="1.10.630.10">
    <property type="entry name" value="Cytochrome P450"/>
    <property type="match status" value="1"/>
</dbReference>
<comment type="cofactor">
    <cofactor evidence="1 5">
        <name>heme</name>
        <dbReference type="ChEBI" id="CHEBI:30413"/>
    </cofactor>
</comment>
<evidence type="ECO:0000256" key="1">
    <source>
        <dbReference type="ARBA" id="ARBA00001971"/>
    </source>
</evidence>
<dbReference type="EMBL" id="JAVHJM010000004">
    <property type="protein sequence ID" value="KAK6515000.1"/>
    <property type="molecule type" value="Genomic_DNA"/>
</dbReference>
<keyword evidence="6" id="KW-0560">Oxidoreductase</keyword>
<evidence type="ECO:0000256" key="5">
    <source>
        <dbReference type="PIRSR" id="PIRSR602401-1"/>
    </source>
</evidence>
<dbReference type="InterPro" id="IPR001128">
    <property type="entry name" value="Cyt_P450"/>
</dbReference>
<evidence type="ECO:0000313" key="9">
    <source>
        <dbReference type="Proteomes" id="UP001307849"/>
    </source>
</evidence>
<keyword evidence="7" id="KW-0812">Transmembrane</keyword>
<keyword evidence="7" id="KW-1133">Transmembrane helix</keyword>
<feature type="binding site" description="axial binding residue" evidence="5">
    <location>
        <position position="468"/>
    </location>
    <ligand>
        <name>heme</name>
        <dbReference type="ChEBI" id="CHEBI:30413"/>
    </ligand>
    <ligandPart>
        <name>Fe</name>
        <dbReference type="ChEBI" id="CHEBI:18248"/>
    </ligandPart>
</feature>
<dbReference type="PANTHER" id="PTHR24305">
    <property type="entry name" value="CYTOCHROME P450"/>
    <property type="match status" value="1"/>
</dbReference>
<dbReference type="Proteomes" id="UP001307849">
    <property type="component" value="Unassembled WGS sequence"/>
</dbReference>
<keyword evidence="6" id="KW-0503">Monooxygenase</keyword>
<dbReference type="GO" id="GO:0005506">
    <property type="term" value="F:iron ion binding"/>
    <property type="evidence" value="ECO:0007669"/>
    <property type="project" value="InterPro"/>
</dbReference>
<evidence type="ECO:0000313" key="8">
    <source>
        <dbReference type="EMBL" id="KAK6515000.1"/>
    </source>
</evidence>
<evidence type="ECO:0008006" key="10">
    <source>
        <dbReference type="Google" id="ProtNLM"/>
    </source>
</evidence>
<keyword evidence="9" id="KW-1185">Reference proteome</keyword>
<dbReference type="InterPro" id="IPR002401">
    <property type="entry name" value="Cyt_P450_E_grp-I"/>
</dbReference>
<protein>
    <recommendedName>
        <fullName evidence="10">Cytochrome P450</fullName>
    </recommendedName>
</protein>
<dbReference type="Pfam" id="PF00067">
    <property type="entry name" value="p450"/>
    <property type="match status" value="1"/>
</dbReference>
<dbReference type="PANTHER" id="PTHR24305:SF166">
    <property type="entry name" value="CYTOCHROME P450 12A4, MITOCHONDRIAL-RELATED"/>
    <property type="match status" value="1"/>
</dbReference>
<keyword evidence="4 5" id="KW-0408">Iron</keyword>
<dbReference type="PRINTS" id="PR00385">
    <property type="entry name" value="P450"/>
</dbReference>
<keyword evidence="7" id="KW-0472">Membrane</keyword>
<dbReference type="GO" id="GO:0004497">
    <property type="term" value="F:monooxygenase activity"/>
    <property type="evidence" value="ECO:0007669"/>
    <property type="project" value="UniProtKB-KW"/>
</dbReference>
<dbReference type="AlphaFoldDB" id="A0AAN8NAE2"/>
<dbReference type="PRINTS" id="PR00463">
    <property type="entry name" value="EP450I"/>
</dbReference>
<comment type="caution">
    <text evidence="8">The sequence shown here is derived from an EMBL/GenBank/DDBJ whole genome shotgun (WGS) entry which is preliminary data.</text>
</comment>
<dbReference type="CDD" id="cd11062">
    <property type="entry name" value="CYP58-like"/>
    <property type="match status" value="1"/>
</dbReference>
<evidence type="ECO:0000256" key="3">
    <source>
        <dbReference type="ARBA" id="ARBA00022723"/>
    </source>
</evidence>
<organism evidence="8 9">
    <name type="scientific">Arthrobotrys conoides</name>
    <dbReference type="NCBI Taxonomy" id="74498"/>
    <lineage>
        <taxon>Eukaryota</taxon>
        <taxon>Fungi</taxon>
        <taxon>Dikarya</taxon>
        <taxon>Ascomycota</taxon>
        <taxon>Pezizomycotina</taxon>
        <taxon>Orbiliomycetes</taxon>
        <taxon>Orbiliales</taxon>
        <taxon>Orbiliaceae</taxon>
        <taxon>Arthrobotrys</taxon>
    </lineage>
</organism>
<feature type="transmembrane region" description="Helical" evidence="7">
    <location>
        <begin position="7"/>
        <end position="28"/>
    </location>
</feature>
<dbReference type="InterPro" id="IPR050121">
    <property type="entry name" value="Cytochrome_P450_monoxygenase"/>
</dbReference>
<keyword evidence="5 6" id="KW-0349">Heme</keyword>
<proteinExistence type="inferred from homology"/>
<dbReference type="PROSITE" id="PS00086">
    <property type="entry name" value="CYTOCHROME_P450"/>
    <property type="match status" value="1"/>
</dbReference>
<dbReference type="SUPFAM" id="SSF48264">
    <property type="entry name" value="Cytochrome P450"/>
    <property type="match status" value="1"/>
</dbReference>
<name>A0AAN8NAE2_9PEZI</name>
<evidence type="ECO:0000256" key="4">
    <source>
        <dbReference type="ARBA" id="ARBA00023004"/>
    </source>
</evidence>
<accession>A0AAN8NAE2</accession>
<dbReference type="GO" id="GO:0016705">
    <property type="term" value="F:oxidoreductase activity, acting on paired donors, with incorporation or reduction of molecular oxygen"/>
    <property type="evidence" value="ECO:0007669"/>
    <property type="project" value="InterPro"/>
</dbReference>
<dbReference type="InterPro" id="IPR036396">
    <property type="entry name" value="Cyt_P450_sf"/>
</dbReference>
<comment type="similarity">
    <text evidence="2 6">Belongs to the cytochrome P450 family.</text>
</comment>
<sequence>MALQEDYLITAVHLVTIYFSLVLCRWAYRLSPLHPLASYPTPSRLASISRWYEFYRNVIQDGKFLFEIEKWHEEYGPIIRIGPNELSINDPDFYNTLYAANYKFAAYPPHYGYGGSVDVTVTITDPVIHKSRRAIWNRFFSKTQIQNLNDIIQDNIRKLTEVITEYAGIQAAGVPMSVLFRCLTLDTISEYAFSESLNTLRHGCDSPIAEGIRRTVAHVWLFNFIWPFQYLATMLPYNVASLVIPKSLSGLVDLQKVVGAQVDDVVQTLMSPTRQEKMRQRGANSNQATIFQYLLDGTTPRLSGKPVSALKFTRDTLVGEAMMLLGAAMETTASLLANAIYQASIDQLIQHRIHNELLQAFPNKSFNDIDPDICERLPYLTAFIKENLRFTPASPGRSPRIVPKDGTFCGNTYIPPDTVVSMSIYLMHHNATVYTNPKVFDPDRWLDVAATSPQERYFVPFSKGSKSCFGIYLAYAEIYGTLAALFRRFKFTLHKDNQFTEKWVDYMILDNQADLVVSVEEYDH</sequence>
<evidence type="ECO:0000256" key="6">
    <source>
        <dbReference type="RuleBase" id="RU000461"/>
    </source>
</evidence>
<dbReference type="GO" id="GO:0020037">
    <property type="term" value="F:heme binding"/>
    <property type="evidence" value="ECO:0007669"/>
    <property type="project" value="InterPro"/>
</dbReference>
<keyword evidence="3 5" id="KW-0479">Metal-binding</keyword>
<evidence type="ECO:0000256" key="7">
    <source>
        <dbReference type="SAM" id="Phobius"/>
    </source>
</evidence>
<evidence type="ECO:0000256" key="2">
    <source>
        <dbReference type="ARBA" id="ARBA00010617"/>
    </source>
</evidence>